<dbReference type="InterPro" id="IPR012677">
    <property type="entry name" value="Nucleotide-bd_a/b_plait_sf"/>
</dbReference>
<dbReference type="AlphaFoldDB" id="A0A9W9UNM7"/>
<dbReference type="InterPro" id="IPR034392">
    <property type="entry name" value="TatSF1-like_RRM1"/>
</dbReference>
<dbReference type="SMART" id="SM00360">
    <property type="entry name" value="RRM"/>
    <property type="match status" value="2"/>
</dbReference>
<keyword evidence="5" id="KW-0508">mRNA splicing</keyword>
<feature type="region of interest" description="Disordered" evidence="7">
    <location>
        <begin position="136"/>
        <end position="166"/>
    </location>
</feature>
<evidence type="ECO:0000259" key="8">
    <source>
        <dbReference type="PROSITE" id="PS50102"/>
    </source>
</evidence>
<evidence type="ECO:0000256" key="1">
    <source>
        <dbReference type="ARBA" id="ARBA00007747"/>
    </source>
</evidence>
<proteinExistence type="inferred from homology"/>
<dbReference type="GO" id="GO:0005684">
    <property type="term" value="C:U2-type spliceosomal complex"/>
    <property type="evidence" value="ECO:0007669"/>
    <property type="project" value="TreeGrafter"/>
</dbReference>
<name>A0A9W9UNM7_PENBR</name>
<comment type="similarity">
    <text evidence="1">Belongs to the HTATSF1 family.</text>
</comment>
<gene>
    <name evidence="9" type="ORF">N7452_000496</name>
</gene>
<evidence type="ECO:0000256" key="4">
    <source>
        <dbReference type="ARBA" id="ARBA00022884"/>
    </source>
</evidence>
<sequence length="437" mass="49638">MSMQDAFDAYRAVWRAKAGLAPDSPKQGSAEPLPSAPHPTTLKPKRKLPSPINLLMSSAADENAVPGPDAPLEGRPPTDPAKFAEDPRISWSQLDNAWILEREDGEELKFDTTLKRWILDVDPELIRMQQSAYIPKDYDENDDATHPRDRKRKIAEVEEPEAPKPRENTAVWVTRIPLDATKEEIRDLFAKYGVIAEEIDSGDAKIKMYHDAEGNFKGEALVVYFRPESVSLAIEMLDETDFRFGVTAPGGPMLVEVADYSYKATQPEPANRPQRSKKDQEKIKERTKRLNSKLTDWDDDDVKPVTKKPTKLDKIVILKHMFTLKELEDDPAAILDIKEDIRDECAKIGEVTNVVLYDEEPEGVVTVRFKDPVAARLCVRKMHGRMFGGTAVEAYVSETRERFRKSTRRDDSSDDEEEKKRLERFGNWLEGGDNKAE</sequence>
<accession>A0A9W9UNM7</accession>
<dbReference type="CDD" id="cd12285">
    <property type="entry name" value="RRM3_RBM39_like"/>
    <property type="match status" value="1"/>
</dbReference>
<evidence type="ECO:0000256" key="2">
    <source>
        <dbReference type="ARBA" id="ARBA00022664"/>
    </source>
</evidence>
<dbReference type="PROSITE" id="PS50102">
    <property type="entry name" value="RRM"/>
    <property type="match status" value="1"/>
</dbReference>
<protein>
    <submittedName>
        <fullName evidence="9">Nuclear mRNA splicing factor-associated protein</fullName>
    </submittedName>
</protein>
<dbReference type="CDD" id="cd12281">
    <property type="entry name" value="RRM1_TatSF1_like"/>
    <property type="match status" value="1"/>
</dbReference>
<evidence type="ECO:0000256" key="5">
    <source>
        <dbReference type="ARBA" id="ARBA00023187"/>
    </source>
</evidence>
<dbReference type="Pfam" id="PF00076">
    <property type="entry name" value="RRM_1"/>
    <property type="match status" value="2"/>
</dbReference>
<dbReference type="Proteomes" id="UP001147695">
    <property type="component" value="Unassembled WGS sequence"/>
</dbReference>
<dbReference type="GO" id="GO:0000398">
    <property type="term" value="P:mRNA splicing, via spliceosome"/>
    <property type="evidence" value="ECO:0007669"/>
    <property type="project" value="InterPro"/>
</dbReference>
<dbReference type="Gene3D" id="3.30.70.330">
    <property type="match status" value="2"/>
</dbReference>
<evidence type="ECO:0000313" key="10">
    <source>
        <dbReference type="Proteomes" id="UP001147695"/>
    </source>
</evidence>
<dbReference type="PANTHER" id="PTHR15608:SF0">
    <property type="entry name" value="HIV TAT-SPECIFIC FACTOR 1"/>
    <property type="match status" value="1"/>
</dbReference>
<feature type="region of interest" description="Disordered" evidence="7">
    <location>
        <begin position="264"/>
        <end position="289"/>
    </location>
</feature>
<dbReference type="SUPFAM" id="SSF54928">
    <property type="entry name" value="RNA-binding domain, RBD"/>
    <property type="match status" value="2"/>
</dbReference>
<dbReference type="EMBL" id="JAPZBQ010000001">
    <property type="protein sequence ID" value="KAJ5351522.1"/>
    <property type="molecule type" value="Genomic_DNA"/>
</dbReference>
<reference evidence="9" key="1">
    <citation type="submission" date="2022-12" db="EMBL/GenBank/DDBJ databases">
        <authorList>
            <person name="Petersen C."/>
        </authorList>
    </citation>
    <scope>NUCLEOTIDE SEQUENCE</scope>
    <source>
        <strain evidence="9">IBT 35673</strain>
    </source>
</reference>
<reference evidence="9" key="2">
    <citation type="journal article" date="2023" name="IMA Fungus">
        <title>Comparative genomic study of the Penicillium genus elucidates a diverse pangenome and 15 lateral gene transfer events.</title>
        <authorList>
            <person name="Petersen C."/>
            <person name="Sorensen T."/>
            <person name="Nielsen M.R."/>
            <person name="Sondergaard T.E."/>
            <person name="Sorensen J.L."/>
            <person name="Fitzpatrick D.A."/>
            <person name="Frisvad J.C."/>
            <person name="Nielsen K.L."/>
        </authorList>
    </citation>
    <scope>NUCLEOTIDE SEQUENCE</scope>
    <source>
        <strain evidence="9">IBT 35673</strain>
    </source>
</reference>
<dbReference type="GO" id="GO:0003723">
    <property type="term" value="F:RNA binding"/>
    <property type="evidence" value="ECO:0007669"/>
    <property type="project" value="UniProtKB-UniRule"/>
</dbReference>
<feature type="region of interest" description="Disordered" evidence="7">
    <location>
        <begin position="400"/>
        <end position="437"/>
    </location>
</feature>
<keyword evidence="4 6" id="KW-0694">RNA-binding</keyword>
<evidence type="ECO:0000313" key="9">
    <source>
        <dbReference type="EMBL" id="KAJ5351522.1"/>
    </source>
</evidence>
<comment type="caution">
    <text evidence="9">The sequence shown here is derived from an EMBL/GenBank/DDBJ whole genome shotgun (WGS) entry which is preliminary data.</text>
</comment>
<feature type="domain" description="RRM" evidence="8">
    <location>
        <begin position="169"/>
        <end position="260"/>
    </location>
</feature>
<organism evidence="9 10">
    <name type="scientific">Penicillium brevicompactum</name>
    <dbReference type="NCBI Taxonomy" id="5074"/>
    <lineage>
        <taxon>Eukaryota</taxon>
        <taxon>Fungi</taxon>
        <taxon>Dikarya</taxon>
        <taxon>Ascomycota</taxon>
        <taxon>Pezizomycotina</taxon>
        <taxon>Eurotiomycetes</taxon>
        <taxon>Eurotiomycetidae</taxon>
        <taxon>Eurotiales</taxon>
        <taxon>Aspergillaceae</taxon>
        <taxon>Penicillium</taxon>
    </lineage>
</organism>
<dbReference type="InterPro" id="IPR000504">
    <property type="entry name" value="RRM_dom"/>
</dbReference>
<evidence type="ECO:0000256" key="7">
    <source>
        <dbReference type="SAM" id="MobiDB-lite"/>
    </source>
</evidence>
<feature type="region of interest" description="Disordered" evidence="7">
    <location>
        <begin position="20"/>
        <end position="87"/>
    </location>
</feature>
<evidence type="ECO:0000256" key="6">
    <source>
        <dbReference type="PROSITE-ProRule" id="PRU00176"/>
    </source>
</evidence>
<keyword evidence="2" id="KW-0507">mRNA processing</keyword>
<evidence type="ECO:0000256" key="3">
    <source>
        <dbReference type="ARBA" id="ARBA00022737"/>
    </source>
</evidence>
<keyword evidence="3" id="KW-0677">Repeat</keyword>
<dbReference type="InterPro" id="IPR035979">
    <property type="entry name" value="RBD_domain_sf"/>
</dbReference>
<dbReference type="InterPro" id="IPR034393">
    <property type="entry name" value="TatSF1-like"/>
</dbReference>
<dbReference type="PANTHER" id="PTHR15608">
    <property type="entry name" value="SPLICING FACTOR U2AF-ASSOCIATED PROTEIN 2"/>
    <property type="match status" value="1"/>
</dbReference>
<dbReference type="FunFam" id="3.30.70.330:FF:000105">
    <property type="entry name" value="HIV Tat-specific factor 1 homolog"/>
    <property type="match status" value="1"/>
</dbReference>
<dbReference type="GO" id="GO:0005686">
    <property type="term" value="C:U2 snRNP"/>
    <property type="evidence" value="ECO:0007669"/>
    <property type="project" value="TreeGrafter"/>
</dbReference>